<dbReference type="EMBL" id="CP035232">
    <property type="protein sequence ID" value="QAT66988.1"/>
    <property type="molecule type" value="Genomic_DNA"/>
</dbReference>
<reference evidence="1 2" key="1">
    <citation type="submission" date="2019-01" db="EMBL/GenBank/DDBJ databases">
        <title>Genome sequence of Bacillus glycinifermentans SRCM103574.</title>
        <authorList>
            <person name="Kong H.-J."/>
            <person name="Jeong S.-Y."/>
            <person name="Jeong D.-Y."/>
        </authorList>
    </citation>
    <scope>NUCLEOTIDE SEQUENCE [LARGE SCALE GENOMIC DNA]</scope>
    <source>
        <strain evidence="1 2">SRCM103574</strain>
    </source>
</reference>
<protein>
    <submittedName>
        <fullName evidence="1">Phage portal protein</fullName>
    </submittedName>
</protein>
<dbReference type="InterPro" id="IPR006944">
    <property type="entry name" value="Phage/GTA_portal"/>
</dbReference>
<evidence type="ECO:0000313" key="2">
    <source>
        <dbReference type="Proteomes" id="UP000288675"/>
    </source>
</evidence>
<dbReference type="RefSeq" id="WP_046129162.1">
    <property type="nucleotide sequence ID" value="NZ_CP035232.1"/>
</dbReference>
<name>A0AAJ4D407_9BACI</name>
<proteinExistence type="predicted"/>
<gene>
    <name evidence="1" type="ORF">EQZ20_20310</name>
</gene>
<sequence length="392" mass="44580">MGFIRKLAGRFSKRSFNWFQNSYFNYGAFVNDDNILKSSDTYNLMKLISDQVALTDFVVEDETTGKNSKDPRADRALRVLNCPNDYLTGFEFKKLLTNVYLLRGDVYLFYDQSQLHILNNAYSELTNAGTEKITVSGEVVPSYMVRHIKNIGLSHLEGVGLLELAKETLEGVMNAEKALTEKYKKGGLMAFLLKLETHLSPTNTNQTKTVKAILDQLEGIKDSGKTKLIPLGRGYEIEALESPVDDEKTLKYLNIYKKDLGKFFGMDKDLLDKLEEKDMEQAMMKLYTSCLKPIFRNIEEHLTILFFGKNSGLRLKFRHNLLDFVGMKTKTEIAYNLVRTSIAVPDDAREMLGFKRLNTEESTKLYISKDLVGLDRLEDVLKSSLKGGDEDG</sequence>
<dbReference type="KEGG" id="bgy:BGLY_3992"/>
<dbReference type="Proteomes" id="UP000288675">
    <property type="component" value="Chromosome"/>
</dbReference>
<dbReference type="GeneID" id="82855023"/>
<dbReference type="AlphaFoldDB" id="A0AAJ4D407"/>
<organism evidence="1 2">
    <name type="scientific">Bacillus glycinifermentans</name>
    <dbReference type="NCBI Taxonomy" id="1664069"/>
    <lineage>
        <taxon>Bacteria</taxon>
        <taxon>Bacillati</taxon>
        <taxon>Bacillota</taxon>
        <taxon>Bacilli</taxon>
        <taxon>Bacillales</taxon>
        <taxon>Bacillaceae</taxon>
        <taxon>Bacillus</taxon>
    </lineage>
</organism>
<dbReference type="Pfam" id="PF04860">
    <property type="entry name" value="Phage_portal"/>
    <property type="match status" value="1"/>
</dbReference>
<evidence type="ECO:0000313" key="1">
    <source>
        <dbReference type="EMBL" id="QAT66988.1"/>
    </source>
</evidence>
<accession>A0AAJ4D407</accession>